<keyword evidence="2 3" id="KW-0040">ANK repeat</keyword>
<dbReference type="PROSITE" id="PS50088">
    <property type="entry name" value="ANK_REPEAT"/>
    <property type="match status" value="3"/>
</dbReference>
<dbReference type="Pfam" id="PF00023">
    <property type="entry name" value="Ank"/>
    <property type="match status" value="1"/>
</dbReference>
<gene>
    <name evidence="4" type="ORF">ACHHYP_03642</name>
</gene>
<evidence type="ECO:0000256" key="1">
    <source>
        <dbReference type="ARBA" id="ARBA00022737"/>
    </source>
</evidence>
<feature type="repeat" description="ANK" evidence="3">
    <location>
        <begin position="542"/>
        <end position="574"/>
    </location>
</feature>
<dbReference type="PROSITE" id="PS50297">
    <property type="entry name" value="ANK_REP_REGION"/>
    <property type="match status" value="3"/>
</dbReference>
<name>A0A1V9Z3C8_ACHHY</name>
<dbReference type="AlphaFoldDB" id="A0A1V9Z3C8"/>
<protein>
    <submittedName>
        <fullName evidence="4">Uncharacterized protein</fullName>
    </submittedName>
</protein>
<dbReference type="SUPFAM" id="SSF48403">
    <property type="entry name" value="Ankyrin repeat"/>
    <property type="match status" value="1"/>
</dbReference>
<evidence type="ECO:0000313" key="4">
    <source>
        <dbReference type="EMBL" id="OQR92508.1"/>
    </source>
</evidence>
<dbReference type="Pfam" id="PF12796">
    <property type="entry name" value="Ank_2"/>
    <property type="match status" value="1"/>
</dbReference>
<dbReference type="EMBL" id="JNBR01000456">
    <property type="protein sequence ID" value="OQR92508.1"/>
    <property type="molecule type" value="Genomic_DNA"/>
</dbReference>
<feature type="repeat" description="ANK" evidence="3">
    <location>
        <begin position="307"/>
        <end position="339"/>
    </location>
</feature>
<proteinExistence type="predicted"/>
<dbReference type="PANTHER" id="PTHR24171">
    <property type="entry name" value="ANKYRIN REPEAT DOMAIN-CONTAINING PROTEIN 39-RELATED"/>
    <property type="match status" value="1"/>
</dbReference>
<comment type="caution">
    <text evidence="4">The sequence shown here is derived from an EMBL/GenBank/DDBJ whole genome shotgun (WGS) entry which is preliminary data.</text>
</comment>
<accession>A0A1V9Z3C8</accession>
<dbReference type="InterPro" id="IPR002110">
    <property type="entry name" value="Ankyrin_rpt"/>
</dbReference>
<evidence type="ECO:0000256" key="3">
    <source>
        <dbReference type="PROSITE-ProRule" id="PRU00023"/>
    </source>
</evidence>
<keyword evidence="1" id="KW-0677">Repeat</keyword>
<dbReference type="Proteomes" id="UP000243579">
    <property type="component" value="Unassembled WGS sequence"/>
</dbReference>
<dbReference type="PANTHER" id="PTHR24171:SF8">
    <property type="entry name" value="BRCA1-ASSOCIATED RING DOMAIN PROTEIN 1"/>
    <property type="match status" value="1"/>
</dbReference>
<dbReference type="PRINTS" id="PR01415">
    <property type="entry name" value="ANKYRIN"/>
</dbReference>
<keyword evidence="5" id="KW-1185">Reference proteome</keyword>
<sequence>MGGGCSKPPAKAVAEWTPVDVAEFVQQALTDEATVARVVEWITANDVGGCHLLDMEPSMVLAALQLPSHAEVVSQLMQELKIRGAQESEAPEIRTTLRDLPLALEKAVYVYEKYPLVMDHTGGQAAQFFKYQRGCFLLAGNPVDMTAASLRQHLVAALKLGSLMTICFDKLTGLELDTFFVDGSFPPQVLDRQEFFKPEVWSTLLRKEEGDPEPALFLPCDAFKFAILSGNIAPPPRTRPKMCLVTVLPPEALAAEDDGSDPVASALGLKEVRRNSLEVVEAGFDGDLAALDALLDKGYHLESEDGHKHTALSEAACQGHDAMIHRLLELGANPNAVNDEGRSPLYRAAYNGHLNVIIALLDAGADPRTTTKQGERAIDVAKTKEVAAILTDWPIETTETLLQQRRMVIEKKLQERLTSHVEREQLAMVRIHGELVETAASSASTAGEALKAKLAELASEALTTDSRPRGSADVRDERGATLLSLAAQHDNVGVAEMLLTFWKVTFRDETHPMLRPHKRQLSHAQAVFTKVFKANVNARDAKGWTPIAIAVFHQSKRVARLLLEHGANPRLKNQYNKDAFDLAQDDVDAALNVVTSHEEIRGVLLEWESHQLQSTLENQHNKAAVGPAEPLPSDGGATLLAIEVAAEAPTLLAPKASAGKKKSTKKTTKK</sequence>
<dbReference type="Gene3D" id="1.25.40.20">
    <property type="entry name" value="Ankyrin repeat-containing domain"/>
    <property type="match status" value="2"/>
</dbReference>
<feature type="repeat" description="ANK" evidence="3">
    <location>
        <begin position="340"/>
        <end position="372"/>
    </location>
</feature>
<dbReference type="SMART" id="SM00248">
    <property type="entry name" value="ANK"/>
    <property type="match status" value="4"/>
</dbReference>
<dbReference type="STRING" id="1202772.A0A1V9Z3C8"/>
<evidence type="ECO:0000313" key="5">
    <source>
        <dbReference type="Proteomes" id="UP000243579"/>
    </source>
</evidence>
<reference evidence="4 5" key="1">
    <citation type="journal article" date="2014" name="Genome Biol. Evol.">
        <title>The secreted proteins of Achlya hypogyna and Thraustotheca clavata identify the ancestral oomycete secretome and reveal gene acquisitions by horizontal gene transfer.</title>
        <authorList>
            <person name="Misner I."/>
            <person name="Blouin N."/>
            <person name="Leonard G."/>
            <person name="Richards T.A."/>
            <person name="Lane C.E."/>
        </authorList>
    </citation>
    <scope>NUCLEOTIDE SEQUENCE [LARGE SCALE GENOMIC DNA]</scope>
    <source>
        <strain evidence="4 5">ATCC 48635</strain>
    </source>
</reference>
<dbReference type="GO" id="GO:0004842">
    <property type="term" value="F:ubiquitin-protein transferase activity"/>
    <property type="evidence" value="ECO:0007669"/>
    <property type="project" value="TreeGrafter"/>
</dbReference>
<dbReference type="GO" id="GO:0085020">
    <property type="term" value="P:protein K6-linked ubiquitination"/>
    <property type="evidence" value="ECO:0007669"/>
    <property type="project" value="TreeGrafter"/>
</dbReference>
<evidence type="ECO:0000256" key="2">
    <source>
        <dbReference type="ARBA" id="ARBA00023043"/>
    </source>
</evidence>
<dbReference type="OrthoDB" id="426293at2759"/>
<dbReference type="InterPro" id="IPR036770">
    <property type="entry name" value="Ankyrin_rpt-contain_sf"/>
</dbReference>
<organism evidence="4 5">
    <name type="scientific">Achlya hypogyna</name>
    <name type="common">Oomycete</name>
    <name type="synonym">Protoachlya hypogyna</name>
    <dbReference type="NCBI Taxonomy" id="1202772"/>
    <lineage>
        <taxon>Eukaryota</taxon>
        <taxon>Sar</taxon>
        <taxon>Stramenopiles</taxon>
        <taxon>Oomycota</taxon>
        <taxon>Saprolegniomycetes</taxon>
        <taxon>Saprolegniales</taxon>
        <taxon>Achlyaceae</taxon>
        <taxon>Achlya</taxon>
    </lineage>
</organism>